<sequence>MSSLSRNYFTLLLALFILPLTVLCHGPEDYRPEEGLTGHNGVFQALPWTKYELSLISSLHATANYPEVMKMVREKLVISDVAPNDRRKIERMLKSLRPPPVFNDFLNAEEAEEVRKAHSEKNIGDVLYVIGRKLAELPDFLRDQAVTYLTKHTPTIQPPDF</sequence>
<evidence type="ECO:0000313" key="2">
    <source>
        <dbReference type="EMBL" id="KAF1769080.1"/>
    </source>
</evidence>
<dbReference type="CTD" id="9816402"/>
<dbReference type="RefSeq" id="XP_003098840.2">
    <property type="nucleotide sequence ID" value="XM_003098792.2"/>
</dbReference>
<feature type="signal peptide" evidence="1">
    <location>
        <begin position="1"/>
        <end position="24"/>
    </location>
</feature>
<accession>A0A6A5HLK4</accession>
<evidence type="ECO:0000313" key="3">
    <source>
        <dbReference type="Proteomes" id="UP000483820"/>
    </source>
</evidence>
<name>A0A6A5HLK4_CAERE</name>
<dbReference type="Proteomes" id="UP000483820">
    <property type="component" value="Chromosome I"/>
</dbReference>
<keyword evidence="1" id="KW-0732">Signal</keyword>
<dbReference type="KEGG" id="crq:GCK72_000893"/>
<evidence type="ECO:0000256" key="1">
    <source>
        <dbReference type="SAM" id="SignalP"/>
    </source>
</evidence>
<comment type="caution">
    <text evidence="2">The sequence shown here is derived from an EMBL/GenBank/DDBJ whole genome shotgun (WGS) entry which is preliminary data.</text>
</comment>
<proteinExistence type="predicted"/>
<dbReference type="EMBL" id="WUAV01000001">
    <property type="protein sequence ID" value="KAF1769080.1"/>
    <property type="molecule type" value="Genomic_DNA"/>
</dbReference>
<organism evidence="2 3">
    <name type="scientific">Caenorhabditis remanei</name>
    <name type="common">Caenorhabditis vulgaris</name>
    <dbReference type="NCBI Taxonomy" id="31234"/>
    <lineage>
        <taxon>Eukaryota</taxon>
        <taxon>Metazoa</taxon>
        <taxon>Ecdysozoa</taxon>
        <taxon>Nematoda</taxon>
        <taxon>Chromadorea</taxon>
        <taxon>Rhabditida</taxon>
        <taxon>Rhabditina</taxon>
        <taxon>Rhabditomorpha</taxon>
        <taxon>Rhabditoidea</taxon>
        <taxon>Rhabditidae</taxon>
        <taxon>Peloderinae</taxon>
        <taxon>Caenorhabditis</taxon>
    </lineage>
</organism>
<feature type="chain" id="PRO_5025330313" evidence="1">
    <location>
        <begin position="25"/>
        <end position="161"/>
    </location>
</feature>
<dbReference type="GeneID" id="9816402"/>
<protein>
    <submittedName>
        <fullName evidence="2">Uncharacterized protein</fullName>
    </submittedName>
</protein>
<gene>
    <name evidence="2" type="ORF">GCK72_000893</name>
</gene>
<dbReference type="AlphaFoldDB" id="A0A6A5HLK4"/>
<reference evidence="2 3" key="1">
    <citation type="submission" date="2019-12" db="EMBL/GenBank/DDBJ databases">
        <title>Chromosome-level assembly of the Caenorhabditis remanei genome.</title>
        <authorList>
            <person name="Teterina A.A."/>
            <person name="Willis J.H."/>
            <person name="Phillips P.C."/>
        </authorList>
    </citation>
    <scope>NUCLEOTIDE SEQUENCE [LARGE SCALE GENOMIC DNA]</scope>
    <source>
        <strain evidence="2 3">PX506</strain>
        <tissue evidence="2">Whole organism</tissue>
    </source>
</reference>